<evidence type="ECO:0000313" key="3">
    <source>
        <dbReference type="Proteomes" id="UP001497482"/>
    </source>
</evidence>
<protein>
    <submittedName>
        <fullName evidence="2">Uncharacterized protein</fullName>
    </submittedName>
</protein>
<organism evidence="2 3">
    <name type="scientific">Knipowitschia caucasica</name>
    <name type="common">Caucasian dwarf goby</name>
    <name type="synonym">Pomatoschistus caucasicus</name>
    <dbReference type="NCBI Taxonomy" id="637954"/>
    <lineage>
        <taxon>Eukaryota</taxon>
        <taxon>Metazoa</taxon>
        <taxon>Chordata</taxon>
        <taxon>Craniata</taxon>
        <taxon>Vertebrata</taxon>
        <taxon>Euteleostomi</taxon>
        <taxon>Actinopterygii</taxon>
        <taxon>Neopterygii</taxon>
        <taxon>Teleostei</taxon>
        <taxon>Neoteleostei</taxon>
        <taxon>Acanthomorphata</taxon>
        <taxon>Gobiaria</taxon>
        <taxon>Gobiiformes</taxon>
        <taxon>Gobioidei</taxon>
        <taxon>Gobiidae</taxon>
        <taxon>Gobiinae</taxon>
        <taxon>Knipowitschia</taxon>
    </lineage>
</organism>
<gene>
    <name evidence="2" type="ORF">KC01_LOCUS39879</name>
</gene>
<dbReference type="AlphaFoldDB" id="A0AAV2MKJ5"/>
<sequence length="188" mass="19997">MPLCSVVCQPKLAGTSPAHLTPHPYPTMPNPPLVNRQNAVSGGCDAESDPPSGLLLTQAGVIVLKLVGLGPQRQWLRKKVTQSQETQGDGATRSKQHNEESTLPSYKPYTKASLGPSISAPGVAITARPTCLTSPPPTRIGLMQSSHLCKYKPVERESLGLTDVPDLLPKHQPPPHPADTAAHARECT</sequence>
<name>A0AAV2MKJ5_KNICA</name>
<dbReference type="EMBL" id="OZ035830">
    <property type="protein sequence ID" value="CAL1613715.1"/>
    <property type="molecule type" value="Genomic_DNA"/>
</dbReference>
<evidence type="ECO:0000313" key="2">
    <source>
        <dbReference type="EMBL" id="CAL1613715.1"/>
    </source>
</evidence>
<evidence type="ECO:0000256" key="1">
    <source>
        <dbReference type="SAM" id="MobiDB-lite"/>
    </source>
</evidence>
<accession>A0AAV2MKJ5</accession>
<feature type="region of interest" description="Disordered" evidence="1">
    <location>
        <begin position="76"/>
        <end position="110"/>
    </location>
</feature>
<keyword evidence="3" id="KW-1185">Reference proteome</keyword>
<dbReference type="Proteomes" id="UP001497482">
    <property type="component" value="Chromosome 8"/>
</dbReference>
<reference evidence="2 3" key="1">
    <citation type="submission" date="2024-04" db="EMBL/GenBank/DDBJ databases">
        <authorList>
            <person name="Waldvogel A.-M."/>
            <person name="Schoenle A."/>
        </authorList>
    </citation>
    <scope>NUCLEOTIDE SEQUENCE [LARGE SCALE GENOMIC DNA]</scope>
</reference>
<feature type="region of interest" description="Disordered" evidence="1">
    <location>
        <begin position="164"/>
        <end position="188"/>
    </location>
</feature>
<proteinExistence type="predicted"/>